<proteinExistence type="predicted"/>
<evidence type="ECO:0000313" key="3">
    <source>
        <dbReference type="Proteomes" id="UP001268036"/>
    </source>
</evidence>
<sequence>MKLQTTLLLLSCALAGCSSKAPYPDPQEPNAAKLRFVSTERGAVLNYYDAAHCEGLNAGTVNNILAGKSERRVQMLAPPPLRMKDYLEIKVKPGADVYLQAANSDTPSACSTLTTFKPQPGAEYELSFRMSGNTCTARLDRLEVDNGELVRKAVPPGGFLRACAGSGNPFPKRDAQKPDTAQREQWIQQIVNAATDPKMRETSIPTPVDEKEIAERKAKIGFTLPDDYWDAYRQSLVLFHAEMAGVKEETLTLYQQSFSERLRTVDDANLERLARDAENGTPDKLMDAMKIYMAQQYVRLGVQRALLASDRQLTRAGELDAKYQVCNRFKGCWRPH</sequence>
<accession>A0AAJ2BQL7</accession>
<reference evidence="2" key="1">
    <citation type="submission" date="2023-08" db="EMBL/GenBank/DDBJ databases">
        <title>Functional and genomic diversity of the sorghum phyllosphere microbiome.</title>
        <authorList>
            <person name="Shade A."/>
        </authorList>
    </citation>
    <scope>NUCLEOTIDE SEQUENCE</scope>
    <source>
        <strain evidence="2">SORGH_AS_0201</strain>
    </source>
</reference>
<feature type="signal peptide" evidence="1">
    <location>
        <begin position="1"/>
        <end position="20"/>
    </location>
</feature>
<evidence type="ECO:0008006" key="4">
    <source>
        <dbReference type="Google" id="ProtNLM"/>
    </source>
</evidence>
<evidence type="ECO:0000313" key="2">
    <source>
        <dbReference type="EMBL" id="MDR6234577.1"/>
    </source>
</evidence>
<dbReference type="AlphaFoldDB" id="A0AAJ2BQL7"/>
<comment type="caution">
    <text evidence="2">The sequence shown here is derived from an EMBL/GenBank/DDBJ whole genome shotgun (WGS) entry which is preliminary data.</text>
</comment>
<feature type="chain" id="PRO_5042529727" description="Lipoprotein" evidence="1">
    <location>
        <begin position="21"/>
        <end position="336"/>
    </location>
</feature>
<gene>
    <name evidence="2" type="ORF">QE440_002318</name>
</gene>
<organism evidence="2 3">
    <name type="scientific">Pseudomonas oryzihabitans</name>
    <dbReference type="NCBI Taxonomy" id="47885"/>
    <lineage>
        <taxon>Bacteria</taxon>
        <taxon>Pseudomonadati</taxon>
        <taxon>Pseudomonadota</taxon>
        <taxon>Gammaproteobacteria</taxon>
        <taxon>Pseudomonadales</taxon>
        <taxon>Pseudomonadaceae</taxon>
        <taxon>Pseudomonas</taxon>
    </lineage>
</organism>
<name>A0AAJ2BQL7_9PSED</name>
<dbReference type="EMBL" id="JAVJAF010000001">
    <property type="protein sequence ID" value="MDR6234577.1"/>
    <property type="molecule type" value="Genomic_DNA"/>
</dbReference>
<protein>
    <recommendedName>
        <fullName evidence="4">Lipoprotein</fullName>
    </recommendedName>
</protein>
<dbReference type="Proteomes" id="UP001268036">
    <property type="component" value="Unassembled WGS sequence"/>
</dbReference>
<dbReference type="RefSeq" id="WP_309758436.1">
    <property type="nucleotide sequence ID" value="NZ_JAVJAF010000001.1"/>
</dbReference>
<evidence type="ECO:0000256" key="1">
    <source>
        <dbReference type="SAM" id="SignalP"/>
    </source>
</evidence>
<keyword evidence="1" id="KW-0732">Signal</keyword>
<dbReference type="PROSITE" id="PS51257">
    <property type="entry name" value="PROKAR_LIPOPROTEIN"/>
    <property type="match status" value="1"/>
</dbReference>